<dbReference type="EMBL" id="QRVL01000005">
    <property type="protein sequence ID" value="RGS40748.1"/>
    <property type="molecule type" value="Genomic_DNA"/>
</dbReference>
<feature type="domain" description="Solute-binding protein family 5" evidence="6">
    <location>
        <begin position="124"/>
        <end position="181"/>
    </location>
</feature>
<evidence type="ECO:0000256" key="4">
    <source>
        <dbReference type="SAM" id="MobiDB-lite"/>
    </source>
</evidence>
<keyword evidence="3 5" id="KW-0732">Signal</keyword>
<evidence type="ECO:0000259" key="6">
    <source>
        <dbReference type="Pfam" id="PF00496"/>
    </source>
</evidence>
<feature type="region of interest" description="Disordered" evidence="4">
    <location>
        <begin position="29"/>
        <end position="50"/>
    </location>
</feature>
<evidence type="ECO:0000256" key="2">
    <source>
        <dbReference type="ARBA" id="ARBA00022448"/>
    </source>
</evidence>
<dbReference type="Gene3D" id="3.40.190.10">
    <property type="entry name" value="Periplasmic binding protein-like II"/>
    <property type="match status" value="2"/>
</dbReference>
<dbReference type="AlphaFoldDB" id="A0A395VAQ3"/>
<name>A0A395VAQ3_9FIRM</name>
<dbReference type="GO" id="GO:1904680">
    <property type="term" value="F:peptide transmembrane transporter activity"/>
    <property type="evidence" value="ECO:0007669"/>
    <property type="project" value="TreeGrafter"/>
</dbReference>
<evidence type="ECO:0000256" key="5">
    <source>
        <dbReference type="SAM" id="SignalP"/>
    </source>
</evidence>
<comment type="caution">
    <text evidence="7">The sequence shown here is derived from an EMBL/GenBank/DDBJ whole genome shotgun (WGS) entry which is preliminary data.</text>
</comment>
<feature type="domain" description="Solute-binding protein family 5" evidence="6">
    <location>
        <begin position="301"/>
        <end position="677"/>
    </location>
</feature>
<dbReference type="RefSeq" id="WP_118097246.1">
    <property type="nucleotide sequence ID" value="NZ_QRVL01000005.1"/>
</dbReference>
<gene>
    <name evidence="7" type="ORF">DWX93_08165</name>
</gene>
<reference evidence="7 8" key="1">
    <citation type="submission" date="2018-08" db="EMBL/GenBank/DDBJ databases">
        <title>A genome reference for cultivated species of the human gut microbiota.</title>
        <authorList>
            <person name="Zou Y."/>
            <person name="Xue W."/>
            <person name="Luo G."/>
        </authorList>
    </citation>
    <scope>NUCLEOTIDE SEQUENCE [LARGE SCALE GENOMIC DNA]</scope>
    <source>
        <strain evidence="7 8">AF22-12AC</strain>
    </source>
</reference>
<feature type="chain" id="PRO_5038975021" evidence="5">
    <location>
        <begin position="23"/>
        <end position="764"/>
    </location>
</feature>
<feature type="compositionally biased region" description="Low complexity" evidence="4">
    <location>
        <begin position="34"/>
        <end position="50"/>
    </location>
</feature>
<dbReference type="GO" id="GO:0015833">
    <property type="term" value="P:peptide transport"/>
    <property type="evidence" value="ECO:0007669"/>
    <property type="project" value="TreeGrafter"/>
</dbReference>
<evidence type="ECO:0000313" key="7">
    <source>
        <dbReference type="EMBL" id="RGS40748.1"/>
    </source>
</evidence>
<accession>A0A395VAQ3</accession>
<dbReference type="Gene3D" id="3.10.105.10">
    <property type="entry name" value="Dipeptide-binding Protein, Domain 3"/>
    <property type="match status" value="1"/>
</dbReference>
<dbReference type="PANTHER" id="PTHR30290">
    <property type="entry name" value="PERIPLASMIC BINDING COMPONENT OF ABC TRANSPORTER"/>
    <property type="match status" value="1"/>
</dbReference>
<comment type="similarity">
    <text evidence="1">Belongs to the bacterial solute-binding protein 5 family.</text>
</comment>
<proteinExistence type="inferred from homology"/>
<dbReference type="InterPro" id="IPR000914">
    <property type="entry name" value="SBP_5_dom"/>
</dbReference>
<dbReference type="PANTHER" id="PTHR30290:SF9">
    <property type="entry name" value="OLIGOPEPTIDE-BINDING PROTEIN APPA"/>
    <property type="match status" value="1"/>
</dbReference>
<evidence type="ECO:0000256" key="1">
    <source>
        <dbReference type="ARBA" id="ARBA00005695"/>
    </source>
</evidence>
<evidence type="ECO:0000313" key="8">
    <source>
        <dbReference type="Proteomes" id="UP000266172"/>
    </source>
</evidence>
<keyword evidence="2" id="KW-0813">Transport</keyword>
<dbReference type="SUPFAM" id="SSF53850">
    <property type="entry name" value="Periplasmic binding protein-like II"/>
    <property type="match status" value="1"/>
</dbReference>
<protein>
    <submittedName>
        <fullName evidence="7">ABC transporter substrate-binding protein</fullName>
    </submittedName>
</protein>
<dbReference type="PROSITE" id="PS51257">
    <property type="entry name" value="PROKAR_LIPOPROTEIN"/>
    <property type="match status" value="1"/>
</dbReference>
<dbReference type="Proteomes" id="UP000266172">
    <property type="component" value="Unassembled WGS sequence"/>
</dbReference>
<sequence>MKKMRQTLALLLAGALTVGSFAGCGGSKAGGETAGTETAGTEAAGTAASGSDTPLVIANDGMSEKFSPFFVESVPDQNIVDVTQISLVYNDRSGEFIYNGIEGETTSYNGTDYTYYGPTDLTITENEDGTVYYDFKLRDDLTFSDGEPVTADDIIFSFYVFCDPTYDGSASVYSLPIEGMEEYRSGMSTLASLLAAAGEDNTEFTFWTEDQQNAFWDAVNDGGAAFAQEIVDYCVENGVSEEGDVAGAAAQWGFDGLAADATAKDFFMAIGDKYGWSFTAMEAESAGSALSDLIPADVYAYATEGVETGDAAANISGIQKLDDKTVRVVLTEVSAPALQTMDIQIAPLHYYGDESQYDYDNNQFGFTKGDLSAIREKTTAPLGAGPYAFKSYENKTVYLEANESYYKGAPATKELQFKETAEADKLPGVVQGTVDISDPSISKEVMAQICSENSNGEASGDVLTTALYDNNGYGYIGINSQNVKVGDDPSSEQSKDLRKAIATVISVYRDMVIDSYYGDAASVINYPISNTSWAAPQKSDADYEVAFSKDVDGNPIYTDGMSDDEKYAAALDAALGFFEAAGYTVTDGKLTAAPAGAKLSYEVMIGGSGKGDHPSFGILTAASEALKSIGFDLTINDLADGTIMWDALNSETAEMWCAAWQATLDPDMFQIYHSEGGSANYYAIYSDELDELVMEGRTNTDQAYRKAVYKEALDFIVDYAVEIPVYQRQNASVFSTQRVNVDSIPQDLTTFYSYLNEIEKIQMN</sequence>
<feature type="signal peptide" evidence="5">
    <location>
        <begin position="1"/>
        <end position="22"/>
    </location>
</feature>
<evidence type="ECO:0000256" key="3">
    <source>
        <dbReference type="ARBA" id="ARBA00022729"/>
    </source>
</evidence>
<dbReference type="Pfam" id="PF00496">
    <property type="entry name" value="SBP_bac_5"/>
    <property type="match status" value="2"/>
</dbReference>
<dbReference type="CDD" id="cd00995">
    <property type="entry name" value="PBP2_NikA_DppA_OppA_like"/>
    <property type="match status" value="1"/>
</dbReference>
<dbReference type="InterPro" id="IPR039424">
    <property type="entry name" value="SBP_5"/>
</dbReference>
<organism evidence="7 8">
    <name type="scientific">Roseburia hominis</name>
    <dbReference type="NCBI Taxonomy" id="301301"/>
    <lineage>
        <taxon>Bacteria</taxon>
        <taxon>Bacillati</taxon>
        <taxon>Bacillota</taxon>
        <taxon>Clostridia</taxon>
        <taxon>Lachnospirales</taxon>
        <taxon>Lachnospiraceae</taxon>
        <taxon>Roseburia</taxon>
    </lineage>
</organism>